<feature type="domain" description="Metalloenzyme" evidence="5">
    <location>
        <begin position="184"/>
        <end position="320"/>
    </location>
</feature>
<keyword evidence="7" id="KW-1185">Reference proteome</keyword>
<dbReference type="STRING" id="497964.CfE428DRAFT_4668"/>
<dbReference type="InterPro" id="IPR006124">
    <property type="entry name" value="Metalloenzyme"/>
</dbReference>
<dbReference type="PANTHER" id="PTHR21110:SF0">
    <property type="entry name" value="PHOSPHOPENTOMUTASE"/>
    <property type="match status" value="1"/>
</dbReference>
<dbReference type="Gene3D" id="3.30.70.1250">
    <property type="entry name" value="Phosphopentomutase"/>
    <property type="match status" value="1"/>
</dbReference>
<evidence type="ECO:0000313" key="6">
    <source>
        <dbReference type="EMBL" id="EDY17929.1"/>
    </source>
</evidence>
<dbReference type="GO" id="GO:0009117">
    <property type="term" value="P:nucleotide metabolic process"/>
    <property type="evidence" value="ECO:0007669"/>
    <property type="project" value="UniProtKB-UniRule"/>
</dbReference>
<evidence type="ECO:0000256" key="1">
    <source>
        <dbReference type="ARBA" id="ARBA00010373"/>
    </source>
</evidence>
<comment type="caution">
    <text evidence="6">The sequence shown here is derived from an EMBL/GenBank/DDBJ whole genome shotgun (WGS) entry which is preliminary data.</text>
</comment>
<protein>
    <recommendedName>
        <fullName evidence="4">Phosphopentomutase</fullName>
        <ecNumber evidence="4">5.4.2.7</ecNumber>
    </recommendedName>
</protein>
<dbReference type="GO" id="GO:0005829">
    <property type="term" value="C:cytosol"/>
    <property type="evidence" value="ECO:0007669"/>
    <property type="project" value="TreeGrafter"/>
</dbReference>
<dbReference type="CDD" id="cd16009">
    <property type="entry name" value="PPM"/>
    <property type="match status" value="1"/>
</dbReference>
<evidence type="ECO:0000256" key="3">
    <source>
        <dbReference type="ARBA" id="ARBA00023211"/>
    </source>
</evidence>
<comment type="similarity">
    <text evidence="1">Belongs to the phosphopentomutase family.</text>
</comment>
<dbReference type="SUPFAM" id="SSF143856">
    <property type="entry name" value="DeoB insert domain-like"/>
    <property type="match status" value="1"/>
</dbReference>
<reference evidence="6 7" key="1">
    <citation type="journal article" date="2011" name="J. Bacteriol.">
        <title>Genome sequence of Chthoniobacter flavus Ellin428, an aerobic heterotrophic soil bacterium.</title>
        <authorList>
            <person name="Kant R."/>
            <person name="van Passel M.W."/>
            <person name="Palva A."/>
            <person name="Lucas S."/>
            <person name="Lapidus A."/>
            <person name="Glavina Del Rio T."/>
            <person name="Dalin E."/>
            <person name="Tice H."/>
            <person name="Bruce D."/>
            <person name="Goodwin L."/>
            <person name="Pitluck S."/>
            <person name="Larimer F.W."/>
            <person name="Land M.L."/>
            <person name="Hauser L."/>
            <person name="Sangwan P."/>
            <person name="de Vos W.M."/>
            <person name="Janssen P.H."/>
            <person name="Smidt H."/>
        </authorList>
    </citation>
    <scope>NUCLEOTIDE SEQUENCE [LARGE SCALE GENOMIC DNA]</scope>
    <source>
        <strain evidence="6 7">Ellin428</strain>
    </source>
</reference>
<evidence type="ECO:0000313" key="7">
    <source>
        <dbReference type="Proteomes" id="UP000005824"/>
    </source>
</evidence>
<dbReference type="Proteomes" id="UP000005824">
    <property type="component" value="Unassembled WGS sequence"/>
</dbReference>
<gene>
    <name evidence="6" type="ORF">CfE428DRAFT_4668</name>
</gene>
<proteinExistence type="inferred from homology"/>
<evidence type="ECO:0000256" key="2">
    <source>
        <dbReference type="ARBA" id="ARBA00022723"/>
    </source>
</evidence>
<dbReference type="NCBIfam" id="TIGR01696">
    <property type="entry name" value="deoB"/>
    <property type="match status" value="1"/>
</dbReference>
<keyword evidence="2" id="KW-0479">Metal-binding</keyword>
<dbReference type="AlphaFoldDB" id="B4D6X8"/>
<dbReference type="EC" id="5.4.2.7" evidence="4"/>
<dbReference type="Pfam" id="PF01676">
    <property type="entry name" value="Metalloenzyme"/>
    <property type="match status" value="1"/>
</dbReference>
<dbReference type="PANTHER" id="PTHR21110">
    <property type="entry name" value="PHOSPHOPENTOMUTASE"/>
    <property type="match status" value="1"/>
</dbReference>
<dbReference type="GO" id="GO:0043094">
    <property type="term" value="P:metabolic compound salvage"/>
    <property type="evidence" value="ECO:0007669"/>
    <property type="project" value="UniProtKB-UniRule"/>
</dbReference>
<dbReference type="InterPro" id="IPR024052">
    <property type="entry name" value="Phosphopentomutase_DeoB_cap_sf"/>
</dbReference>
<organism evidence="6 7">
    <name type="scientific">Chthoniobacter flavus Ellin428</name>
    <dbReference type="NCBI Taxonomy" id="497964"/>
    <lineage>
        <taxon>Bacteria</taxon>
        <taxon>Pseudomonadati</taxon>
        <taxon>Verrucomicrobiota</taxon>
        <taxon>Spartobacteria</taxon>
        <taxon>Chthoniobacterales</taxon>
        <taxon>Chthoniobacteraceae</taxon>
        <taxon>Chthoniobacter</taxon>
    </lineage>
</organism>
<name>B4D6X8_9BACT</name>
<accession>B4D6X8</accession>
<dbReference type="InterPro" id="IPR010045">
    <property type="entry name" value="DeoB"/>
</dbReference>
<dbReference type="eggNOG" id="COG1015">
    <property type="taxonomic scope" value="Bacteria"/>
</dbReference>
<evidence type="ECO:0000259" key="5">
    <source>
        <dbReference type="Pfam" id="PF01676"/>
    </source>
</evidence>
<evidence type="ECO:0000256" key="4">
    <source>
        <dbReference type="NCBIfam" id="TIGR01696"/>
    </source>
</evidence>
<dbReference type="Gene3D" id="3.40.720.10">
    <property type="entry name" value="Alkaline Phosphatase, subunit A"/>
    <property type="match status" value="1"/>
</dbReference>
<sequence length="345" mass="38692">MWKILTADVFDARSRGTIGSFGRMRERSAGKDSTTGHWEMAGAILDHPFATFTEFPADFVAAISRDAKVEFLGNYARSGTTILEELGSEHLRTGKPILYTSADSVLQIAAHEQVIPRKRLYEICRIARRHADALRIGRVIARPFLGEPGKFERTTGRHDFSMVPPRTVLHAIAETGMRVEGVGKVNEIFGGSGITHSTTTTSNIDGLRVIDELWSDGGDGLIFANLVDFDMLYGHRRDVAGYARALWDFDTWLAGFLLRCEEEDLVIITADHGNDPTWKGTDHTREEVPLMVLYGGLSLALGTRRTFADVAATLAEFFRLRHKWPVGESFITLQQRHVKTYFHRR</sequence>
<dbReference type="InterPro" id="IPR017850">
    <property type="entry name" value="Alkaline_phosphatase_core_sf"/>
</dbReference>
<dbReference type="GO" id="GO:0000287">
    <property type="term" value="F:magnesium ion binding"/>
    <property type="evidence" value="ECO:0007669"/>
    <property type="project" value="UniProtKB-UniRule"/>
</dbReference>
<dbReference type="SUPFAM" id="SSF53649">
    <property type="entry name" value="Alkaline phosphatase-like"/>
    <property type="match status" value="1"/>
</dbReference>
<dbReference type="InParanoid" id="B4D6X8"/>
<dbReference type="FunCoup" id="B4D6X8">
    <property type="interactions" value="144"/>
</dbReference>
<keyword evidence="6" id="KW-0413">Isomerase</keyword>
<dbReference type="EMBL" id="ABVL01000016">
    <property type="protein sequence ID" value="EDY17929.1"/>
    <property type="molecule type" value="Genomic_DNA"/>
</dbReference>
<dbReference type="NCBIfam" id="NF003766">
    <property type="entry name" value="PRK05362.1"/>
    <property type="match status" value="1"/>
</dbReference>
<keyword evidence="3" id="KW-0464">Manganese</keyword>
<dbReference type="GO" id="GO:0008973">
    <property type="term" value="F:phosphopentomutase activity"/>
    <property type="evidence" value="ECO:0007669"/>
    <property type="project" value="UniProtKB-UniRule"/>
</dbReference>